<dbReference type="GO" id="GO:0030435">
    <property type="term" value="P:sporulation resulting in formation of a cellular spore"/>
    <property type="evidence" value="ECO:0007669"/>
    <property type="project" value="InterPro"/>
</dbReference>
<organism evidence="2 3">
    <name type="scientific">Clostridium liquoris</name>
    <dbReference type="NCBI Taxonomy" id="1289519"/>
    <lineage>
        <taxon>Bacteria</taxon>
        <taxon>Bacillati</taxon>
        <taxon>Bacillota</taxon>
        <taxon>Clostridia</taxon>
        <taxon>Eubacteriales</taxon>
        <taxon>Clostridiaceae</taxon>
        <taxon>Clostridium</taxon>
    </lineage>
</organism>
<evidence type="ECO:0000313" key="3">
    <source>
        <dbReference type="Proteomes" id="UP000239706"/>
    </source>
</evidence>
<dbReference type="Proteomes" id="UP000239706">
    <property type="component" value="Unassembled WGS sequence"/>
</dbReference>
<dbReference type="InterPro" id="IPR013693">
    <property type="entry name" value="SpoIID/LytB_N"/>
</dbReference>
<keyword evidence="3" id="KW-1185">Reference proteome</keyword>
<evidence type="ECO:0000259" key="1">
    <source>
        <dbReference type="Pfam" id="PF08486"/>
    </source>
</evidence>
<dbReference type="Pfam" id="PF08486">
    <property type="entry name" value="SpoIID"/>
    <property type="match status" value="1"/>
</dbReference>
<gene>
    <name evidence="2" type="primary">lytB_2</name>
    <name evidence="2" type="ORF">CLLI_21060</name>
</gene>
<accession>A0A2T0B1W9</accession>
<dbReference type="RefSeq" id="WP_106064177.1">
    <property type="nucleotide sequence ID" value="NZ_PVXO01000055.1"/>
</dbReference>
<reference evidence="2 3" key="1">
    <citation type="submission" date="2018-03" db="EMBL/GenBank/DDBJ databases">
        <title>Genome sequence of Clostridium liquoris DSM 100320.</title>
        <authorList>
            <person name="Poehlein A."/>
            <person name="Daniel R."/>
        </authorList>
    </citation>
    <scope>NUCLEOTIDE SEQUENCE [LARGE SCALE GENOMIC DNA]</scope>
    <source>
        <strain evidence="2 3">DSM 100320</strain>
    </source>
</reference>
<dbReference type="InterPro" id="IPR013486">
    <property type="entry name" value="SpoIID/LytB"/>
</dbReference>
<name>A0A2T0B1W9_9CLOT</name>
<dbReference type="EMBL" id="PVXO01000055">
    <property type="protein sequence ID" value="PRR77896.1"/>
    <property type="molecule type" value="Genomic_DNA"/>
</dbReference>
<sequence>MKKFTAIVLLLVSILLFILFIPREREHAVVAECSSNYSKVYLGDKLYKIRLPRTYSVGTVINYKYNFFKILKVDEVSPLTERVMIKNNDYYELEKSGPVKLSKSPFYYYLDKNNKLSICTDSKLIVGQNNSKIYMDKKNALKTLIITPIDFSYMRIGISTNNFDSIYHNQLEITCMEDSKLYNIQEGSSINISKGSKIAIEKAANEIIFSFGSQKKPFKSRTYLKGGDFKIDSLKRGNPSFVPYYSGIIEFTLCKDGILMINEVNIEDYLCKVVPSEMPSSGGIESLKCQAIAARTYAISDMLQNRFANLGFYVDDSTQSQVYNNIETNTLASNSVRETSGLIMTSNNTPIDAKYYSSSGGMATTYEDVWFNSDGTSEDKKYYFNGSYIQGETNIPQSEQDWLDFYKNKGLKAVDSESPYFRWYIYFPKESLEKSLNKSLKIIFGKRKDFIEILQNNKKIDTLPELKDLTNISVLQRSKFGNIMCISFKFSNATVNVKGDINIRSAIRCTKEFSGEIIPIVRHKKEPLINNNLIPSSFFAIDKVNGGFKIYGGGYGHGVGMSQFGAMELSKKGMKYNEILDKFYKNIKIEKIY</sequence>
<dbReference type="OrthoDB" id="9794671at2"/>
<protein>
    <submittedName>
        <fullName evidence="2">Amidase enhancer</fullName>
    </submittedName>
</protein>
<dbReference type="AlphaFoldDB" id="A0A2T0B1W9"/>
<feature type="domain" description="Sporulation stage II protein D amidase enhancer LytB N-terminal" evidence="1">
    <location>
        <begin position="257"/>
        <end position="345"/>
    </location>
</feature>
<dbReference type="NCBIfam" id="TIGR02669">
    <property type="entry name" value="SpoIID_LytB"/>
    <property type="match status" value="1"/>
</dbReference>
<evidence type="ECO:0000313" key="2">
    <source>
        <dbReference type="EMBL" id="PRR77896.1"/>
    </source>
</evidence>
<proteinExistence type="predicted"/>
<comment type="caution">
    <text evidence="2">The sequence shown here is derived from an EMBL/GenBank/DDBJ whole genome shotgun (WGS) entry which is preliminary data.</text>
</comment>